<evidence type="ECO:0000256" key="4">
    <source>
        <dbReference type="HAMAP-Rule" id="MF_00213"/>
    </source>
</evidence>
<accession>W9DRS1</accession>
<protein>
    <recommendedName>
        <fullName evidence="4">Hydrogenase maturation factor HypA</fullName>
    </recommendedName>
</protein>
<gene>
    <name evidence="4" type="primary">hypA</name>
    <name evidence="5" type="ORF">MettiDRAFT_2996</name>
</gene>
<dbReference type="PANTHER" id="PTHR34535:SF3">
    <property type="entry name" value="HYDROGENASE MATURATION FACTOR HYPA"/>
    <property type="match status" value="1"/>
</dbReference>
<name>W9DRS1_METTI</name>
<evidence type="ECO:0000313" key="5">
    <source>
        <dbReference type="EMBL" id="ETA69494.1"/>
    </source>
</evidence>
<dbReference type="PIRSF" id="PIRSF004761">
    <property type="entry name" value="Hydrgn_mat_HypA"/>
    <property type="match status" value="1"/>
</dbReference>
<dbReference type="GO" id="GO:0016151">
    <property type="term" value="F:nickel cation binding"/>
    <property type="evidence" value="ECO:0007669"/>
    <property type="project" value="UniProtKB-UniRule"/>
</dbReference>
<feature type="binding site" evidence="4">
    <location>
        <position position="75"/>
    </location>
    <ligand>
        <name>Zn(2+)</name>
        <dbReference type="ChEBI" id="CHEBI:29105"/>
    </ligand>
</feature>
<feature type="binding site" evidence="4">
    <location>
        <position position="73"/>
    </location>
    <ligand>
        <name>Zn(2+)</name>
        <dbReference type="ChEBI" id="CHEBI:29105"/>
    </ligand>
</feature>
<dbReference type="EMBL" id="AZAJ01000001">
    <property type="protein sequence ID" value="ETA69494.1"/>
    <property type="molecule type" value="Genomic_DNA"/>
</dbReference>
<evidence type="ECO:0000256" key="3">
    <source>
        <dbReference type="ARBA" id="ARBA00022833"/>
    </source>
</evidence>
<organism evidence="5 6">
    <name type="scientific">Methanolobus tindarius DSM 2278</name>
    <dbReference type="NCBI Taxonomy" id="1090322"/>
    <lineage>
        <taxon>Archaea</taxon>
        <taxon>Methanobacteriati</taxon>
        <taxon>Methanobacteriota</taxon>
        <taxon>Stenosarchaea group</taxon>
        <taxon>Methanomicrobia</taxon>
        <taxon>Methanosarcinales</taxon>
        <taxon>Methanosarcinaceae</taxon>
        <taxon>Methanolobus</taxon>
    </lineage>
</organism>
<feature type="binding site" evidence="4">
    <location>
        <position position="106"/>
    </location>
    <ligand>
        <name>Zn(2+)</name>
        <dbReference type="ChEBI" id="CHEBI:29105"/>
    </ligand>
</feature>
<keyword evidence="1 4" id="KW-0533">Nickel</keyword>
<evidence type="ECO:0000256" key="2">
    <source>
        <dbReference type="ARBA" id="ARBA00022723"/>
    </source>
</evidence>
<dbReference type="PANTHER" id="PTHR34535">
    <property type="entry name" value="HYDROGENASE MATURATION FACTOR HYPA"/>
    <property type="match status" value="1"/>
</dbReference>
<dbReference type="GO" id="GO:0051604">
    <property type="term" value="P:protein maturation"/>
    <property type="evidence" value="ECO:0007669"/>
    <property type="project" value="InterPro"/>
</dbReference>
<comment type="function">
    <text evidence="4">Involved in the maturation of [NiFe] hydrogenases. Required for nickel insertion into the metal center of the hydrogenase.</text>
</comment>
<keyword evidence="2 4" id="KW-0479">Metal-binding</keyword>
<dbReference type="InterPro" id="IPR000688">
    <property type="entry name" value="HypA/HybF"/>
</dbReference>
<dbReference type="RefSeq" id="WP_023846626.1">
    <property type="nucleotide sequence ID" value="NZ_AZAJ01000001.1"/>
</dbReference>
<sequence>MHEYSLACEIMNNVLSIAQENNAKEINSITVGVGRLAHVNPDQLMFCIESLCEDNVATGAEIILNEIYPEMQCQCGYLGEGKQFCTVGDEIIDDIRAFLEVPCPECEKMMHASGGRDLIIESIDIEQ</sequence>
<dbReference type="AlphaFoldDB" id="W9DRS1"/>
<dbReference type="OrthoDB" id="36835at2157"/>
<dbReference type="Proteomes" id="UP000019483">
    <property type="component" value="Unassembled WGS sequence"/>
</dbReference>
<keyword evidence="3 4" id="KW-0862">Zinc</keyword>
<dbReference type="Gene3D" id="3.30.2320.80">
    <property type="match status" value="1"/>
</dbReference>
<proteinExistence type="inferred from homology"/>
<evidence type="ECO:0000256" key="1">
    <source>
        <dbReference type="ARBA" id="ARBA00022596"/>
    </source>
</evidence>
<comment type="caution">
    <text evidence="5">The sequence shown here is derived from an EMBL/GenBank/DDBJ whole genome shotgun (WGS) entry which is preliminary data.</text>
</comment>
<dbReference type="STRING" id="1090322.MettiDRAFT_2996"/>
<feature type="binding site" evidence="4">
    <location>
        <position position="103"/>
    </location>
    <ligand>
        <name>Zn(2+)</name>
        <dbReference type="ChEBI" id="CHEBI:29105"/>
    </ligand>
</feature>
<dbReference type="HAMAP" id="MF_00213">
    <property type="entry name" value="HypA_HybF"/>
    <property type="match status" value="1"/>
</dbReference>
<dbReference type="GO" id="GO:0008270">
    <property type="term" value="F:zinc ion binding"/>
    <property type="evidence" value="ECO:0007669"/>
    <property type="project" value="UniProtKB-UniRule"/>
</dbReference>
<comment type="similarity">
    <text evidence="4">Belongs to the HypA/HybF family.</text>
</comment>
<reference evidence="5 6" key="1">
    <citation type="submission" date="2013-08" db="EMBL/GenBank/DDBJ databases">
        <authorList>
            <consortium name="DOE Joint Genome Institute"/>
            <person name="Eisen J."/>
            <person name="Huntemann M."/>
            <person name="Han J."/>
            <person name="Chen A."/>
            <person name="Kyrpides N."/>
            <person name="Mavromatis K."/>
            <person name="Markowitz V."/>
            <person name="Palaniappan K."/>
            <person name="Ivanova N."/>
            <person name="Schaumberg A."/>
            <person name="Pati A."/>
            <person name="Liolios K."/>
            <person name="Nordberg H.P."/>
            <person name="Cantor M.N."/>
            <person name="Hua S.X."/>
            <person name="Woyke T."/>
        </authorList>
    </citation>
    <scope>NUCLEOTIDE SEQUENCE [LARGE SCALE GENOMIC DNA]</scope>
    <source>
        <strain evidence="5 6">DSM 2278</strain>
    </source>
</reference>
<feature type="binding site" evidence="4">
    <location>
        <position position="2"/>
    </location>
    <ligand>
        <name>Ni(2+)</name>
        <dbReference type="ChEBI" id="CHEBI:49786"/>
    </ligand>
</feature>
<dbReference type="Pfam" id="PF01155">
    <property type="entry name" value="HypA"/>
    <property type="match status" value="1"/>
</dbReference>
<keyword evidence="6" id="KW-1185">Reference proteome</keyword>
<evidence type="ECO:0000313" key="6">
    <source>
        <dbReference type="Proteomes" id="UP000019483"/>
    </source>
</evidence>